<evidence type="ECO:0000256" key="1">
    <source>
        <dbReference type="ARBA" id="ARBA00004123"/>
    </source>
</evidence>
<evidence type="ECO:0000313" key="9">
    <source>
        <dbReference type="EMBL" id="GAM42866.1"/>
    </source>
</evidence>
<keyword evidence="4" id="KW-0238">DNA-binding</keyword>
<comment type="subcellular location">
    <subcellularLocation>
        <location evidence="1">Nucleus</location>
    </subcellularLocation>
</comment>
<dbReference type="Gene3D" id="4.10.240.10">
    <property type="entry name" value="Zn(2)-C6 fungal-type DNA-binding domain"/>
    <property type="match status" value="1"/>
</dbReference>
<dbReference type="SUPFAM" id="SSF57701">
    <property type="entry name" value="Zn2/Cys6 DNA-binding domain"/>
    <property type="match status" value="1"/>
</dbReference>
<feature type="region of interest" description="Disordered" evidence="7">
    <location>
        <begin position="82"/>
        <end position="105"/>
    </location>
</feature>
<dbReference type="GO" id="GO:0003677">
    <property type="term" value="F:DNA binding"/>
    <property type="evidence" value="ECO:0007669"/>
    <property type="project" value="UniProtKB-KW"/>
</dbReference>
<keyword evidence="5" id="KW-0804">Transcription</keyword>
<dbReference type="PANTHER" id="PTHR31001:SF85">
    <property type="entry name" value="ZN(II)2CYS6 TRANSCRIPTION FACTOR (EUROFUNG)"/>
    <property type="match status" value="1"/>
</dbReference>
<name>A0A478EC57_TALPI</name>
<dbReference type="InterPro" id="IPR050613">
    <property type="entry name" value="Sec_Metabolite_Reg"/>
</dbReference>
<evidence type="ECO:0000256" key="6">
    <source>
        <dbReference type="ARBA" id="ARBA00023242"/>
    </source>
</evidence>
<feature type="domain" description="Zn(2)-C6 fungal-type" evidence="8">
    <location>
        <begin position="21"/>
        <end position="50"/>
    </location>
</feature>
<feature type="compositionally biased region" description="Low complexity" evidence="7">
    <location>
        <begin position="667"/>
        <end position="676"/>
    </location>
</feature>
<proteinExistence type="predicted"/>
<dbReference type="Proteomes" id="UP000053095">
    <property type="component" value="Unassembled WGS sequence"/>
</dbReference>
<reference evidence="10" key="1">
    <citation type="journal article" date="2015" name="Genome Announc.">
        <title>Draft genome sequence of Talaromyces cellulolyticus strain Y-94, a source of lignocellulosic biomass-degrading enzymes.</title>
        <authorList>
            <person name="Fujii T."/>
            <person name="Koike H."/>
            <person name="Sawayama S."/>
            <person name="Yano S."/>
            <person name="Inoue H."/>
        </authorList>
    </citation>
    <scope>NUCLEOTIDE SEQUENCE [LARGE SCALE GENOMIC DNA]</scope>
    <source>
        <strain evidence="10">Y-94</strain>
    </source>
</reference>
<evidence type="ECO:0000256" key="5">
    <source>
        <dbReference type="ARBA" id="ARBA00023163"/>
    </source>
</evidence>
<dbReference type="PANTHER" id="PTHR31001">
    <property type="entry name" value="UNCHARACTERIZED TRANSCRIPTIONAL REGULATORY PROTEIN"/>
    <property type="match status" value="1"/>
</dbReference>
<dbReference type="GO" id="GO:0006351">
    <property type="term" value="P:DNA-templated transcription"/>
    <property type="evidence" value="ECO:0007669"/>
    <property type="project" value="InterPro"/>
</dbReference>
<dbReference type="AlphaFoldDB" id="A0A478EC57"/>
<dbReference type="Pfam" id="PF04082">
    <property type="entry name" value="Fungal_trans"/>
    <property type="match status" value="1"/>
</dbReference>
<evidence type="ECO:0000256" key="7">
    <source>
        <dbReference type="SAM" id="MobiDB-lite"/>
    </source>
</evidence>
<dbReference type="CDD" id="cd12148">
    <property type="entry name" value="fungal_TF_MHR"/>
    <property type="match status" value="1"/>
</dbReference>
<keyword evidence="10" id="KW-1185">Reference proteome</keyword>
<evidence type="ECO:0000313" key="10">
    <source>
        <dbReference type="Proteomes" id="UP000053095"/>
    </source>
</evidence>
<evidence type="ECO:0000256" key="3">
    <source>
        <dbReference type="ARBA" id="ARBA00023015"/>
    </source>
</evidence>
<feature type="compositionally biased region" description="Polar residues" evidence="7">
    <location>
        <begin position="690"/>
        <end position="703"/>
    </location>
</feature>
<dbReference type="CDD" id="cd00067">
    <property type="entry name" value="GAL4"/>
    <property type="match status" value="1"/>
</dbReference>
<dbReference type="PROSITE" id="PS00463">
    <property type="entry name" value="ZN2_CY6_FUNGAL_1"/>
    <property type="match status" value="1"/>
</dbReference>
<organism evidence="9 10">
    <name type="scientific">Talaromyces pinophilus</name>
    <name type="common">Penicillium pinophilum</name>
    <dbReference type="NCBI Taxonomy" id="128442"/>
    <lineage>
        <taxon>Eukaryota</taxon>
        <taxon>Fungi</taxon>
        <taxon>Dikarya</taxon>
        <taxon>Ascomycota</taxon>
        <taxon>Pezizomycotina</taxon>
        <taxon>Eurotiomycetes</taxon>
        <taxon>Eurotiomycetidae</taxon>
        <taxon>Eurotiales</taxon>
        <taxon>Trichocomaceae</taxon>
        <taxon>Talaromyces</taxon>
        <taxon>Talaromyces sect. Talaromyces</taxon>
    </lineage>
</organism>
<protein>
    <recommendedName>
        <fullName evidence="8">Zn(2)-C6 fungal-type domain-containing protein</fullName>
    </recommendedName>
</protein>
<dbReference type="SMART" id="SM00066">
    <property type="entry name" value="GAL4"/>
    <property type="match status" value="1"/>
</dbReference>
<feature type="compositionally biased region" description="Basic residues" evidence="7">
    <location>
        <begin position="649"/>
        <end position="659"/>
    </location>
</feature>
<dbReference type="InterPro" id="IPR001138">
    <property type="entry name" value="Zn2Cys6_DnaBD"/>
</dbReference>
<keyword evidence="3" id="KW-0805">Transcription regulation</keyword>
<dbReference type="EMBL" id="DF933840">
    <property type="protein sequence ID" value="GAM42866.1"/>
    <property type="molecule type" value="Genomic_DNA"/>
</dbReference>
<accession>A0A478EC57</accession>
<dbReference type="GO" id="GO:0005634">
    <property type="term" value="C:nucleus"/>
    <property type="evidence" value="ECO:0007669"/>
    <property type="project" value="UniProtKB-SubCell"/>
</dbReference>
<dbReference type="InterPro" id="IPR007219">
    <property type="entry name" value="XnlR_reg_dom"/>
</dbReference>
<evidence type="ECO:0000256" key="2">
    <source>
        <dbReference type="ARBA" id="ARBA00022723"/>
    </source>
</evidence>
<feature type="region of interest" description="Disordered" evidence="7">
    <location>
        <begin position="649"/>
        <end position="714"/>
    </location>
</feature>
<dbReference type="GO" id="GO:0008270">
    <property type="term" value="F:zinc ion binding"/>
    <property type="evidence" value="ECO:0007669"/>
    <property type="project" value="InterPro"/>
</dbReference>
<dbReference type="PROSITE" id="PS50048">
    <property type="entry name" value="ZN2_CY6_FUNGAL_2"/>
    <property type="match status" value="1"/>
</dbReference>
<dbReference type="SMART" id="SM00906">
    <property type="entry name" value="Fungal_trans"/>
    <property type="match status" value="1"/>
</dbReference>
<dbReference type="Pfam" id="PF00172">
    <property type="entry name" value="Zn_clus"/>
    <property type="match status" value="1"/>
</dbReference>
<sequence length="762" mass="85045">MTDSNNSPTTTPGSTTAKQPSCILCRKRKVKCDRKHPCSNCIKANAECIFRESIPARHHKRRAEYALLSRLRHYESLLRQHGIDPGDDVTGTTSTGGNVGGGSEVQHGMSALKLSESKPASGAVSRLGMSTQPLTGQFVSKGGKSLYLENDVWNTLGGELEDSDCISDDSDAENADYLSPKHESEALDHGNDVLFSSPSNEALTSLHPDPVQIFKLWQVFLENVNPLTKIIHAPMLQQQMLNAISDLSSIGKGMEALLFSIYSCAVHSMTDEEVQKEFGQGKSLLQARFRTATQKALANAGLLKTTDLVLLQAFCLYLVSCRSTYDRRTIWCLSGTAMRIAQQMGLHRDGSYLGLSVFETEMRRRVWCHIIYMDRSITRSSGFIAAPLPANDTHYPLNVNDSDLHPNMKEPPVERNDIGTDMIFIQLLQELGKWQEGQPHFVESMFSGPNEEPKIREEKTQRRQKAVDEFRALLHDKVVRFCDPSIPLHLIVSGSAHTIISVIQLVATRPFYLWVPDLNLPALSRTENDELFATCLDLIRHNARLRNSDVLRRFLWHLDWHLPWPILLYMISDLSKRSILSENTRQAWQAIDDIFVPYHQRLGPEARGPLHIVCLRLAAKAWNANLKECQSLGVAVPSCPRMVELLKKHSSASKGRKSTPIRSDQGSTVSSSTPSTGIEQEPQRQQGQQSAYTTTYPSFSQGTPVPGSDNVGNGQFFAADNLNLPDMFGEGPGMLSNDGTMIDWVDWDPFFQHMPPYGVSNF</sequence>
<dbReference type="GO" id="GO:0000981">
    <property type="term" value="F:DNA-binding transcription factor activity, RNA polymerase II-specific"/>
    <property type="evidence" value="ECO:0007669"/>
    <property type="project" value="InterPro"/>
</dbReference>
<keyword evidence="6" id="KW-0539">Nucleus</keyword>
<evidence type="ECO:0000259" key="8">
    <source>
        <dbReference type="PROSITE" id="PS50048"/>
    </source>
</evidence>
<evidence type="ECO:0000256" key="4">
    <source>
        <dbReference type="ARBA" id="ARBA00023125"/>
    </source>
</evidence>
<gene>
    <name evidence="9" type="ORF">TCE0_044f17224</name>
</gene>
<keyword evidence="2" id="KW-0479">Metal-binding</keyword>
<dbReference type="InterPro" id="IPR036864">
    <property type="entry name" value="Zn2-C6_fun-type_DNA-bd_sf"/>
</dbReference>